<dbReference type="GO" id="GO:0005509">
    <property type="term" value="F:calcium ion binding"/>
    <property type="evidence" value="ECO:0007669"/>
    <property type="project" value="InterPro"/>
</dbReference>
<dbReference type="PROSITE" id="PS00018">
    <property type="entry name" value="EF_HAND_1"/>
    <property type="match status" value="5"/>
</dbReference>
<dbReference type="PANTHER" id="PTHR10199">
    <property type="entry name" value="THROMBOSPONDIN"/>
    <property type="match status" value="1"/>
</dbReference>
<keyword evidence="4" id="KW-1185">Reference proteome</keyword>
<accession>A0A7W5ZVD4</accession>
<evidence type="ECO:0000313" key="3">
    <source>
        <dbReference type="EMBL" id="MBB3842247.1"/>
    </source>
</evidence>
<evidence type="ECO:0000313" key="4">
    <source>
        <dbReference type="Proteomes" id="UP000541352"/>
    </source>
</evidence>
<dbReference type="InterPro" id="IPR028974">
    <property type="entry name" value="TSP_type-3_rpt"/>
</dbReference>
<dbReference type="PANTHER" id="PTHR10199:SF119">
    <property type="entry name" value="RE20510P"/>
    <property type="match status" value="1"/>
</dbReference>
<feature type="compositionally biased region" description="Acidic residues" evidence="1">
    <location>
        <begin position="262"/>
        <end position="293"/>
    </location>
</feature>
<sequence>MKKKLQSIAVIAWLALTKALAQSADPAVTSATFAPSSTAIGQTSVLTVNFSNAGTTAIPASSIEITVSAPSDYYANGGTPFPSGPGALLFTWTYLGADTWRGVNTNSIAAAEGGAITITVKGLSVTTAAELTNVNVQPVANFAAFTDSPNNNNSQPGLSVLADTDGDGIPDNTDTDDDNDGILDTQDKLPLDTDNDGTPNATDTDDDGDGILDTAEAAGKALDTDNDGTPNSTDTDDDNDGILDTAEIGTLDSNGKYTLPDSDGDGLPDLIDPLDTDGDGTPDNTDTDDDNDGILDTQDKLPLDTDNDGTPNATDTDDDGDGILDTAEAAGKALDTDNDGTPNDTDTDDDNDGLLDTAEIGTLDSNGKFSLPDTDGDGLPDLIDPLDTDGDGTPDNTDTDDDNDGILDTQDKLPLDTDNDGTPNATDTDDDGDGILDTAEAAGKALDTDNDGTPNDTDTDDDNDGILDTAEIGTLDSNGKYTLPDSDGDGLPDLIDPLDTDGDGTPDNTDTDDDNDGILDTQDKLPLDTDNDGTPNATDTDDDGDGILDTAEAAGKALDTDNDGTPNSTDTDDDNDGILDTAEIGTLDSNGKFSLPDSDGDGLPDLIDPLDTDGDGTPDNTDTDDDNDGILDTQDKLPLDTDNDGTPNATDTDDDGDGILDTAEAAGKALDTDNDGTPNSTDTDDDNDGILDTAEIGTLDSNGKFSLPDSDGDGLPDLIDPLDTDGDGTPDNTDTDDDNDGILDTQDKLPLDTDNDGTPNATDTDDDGDGILDTAEAAGKALDT</sequence>
<feature type="compositionally biased region" description="Acidic residues" evidence="1">
    <location>
        <begin position="710"/>
        <end position="741"/>
    </location>
</feature>
<feature type="chain" id="PRO_5031036879" evidence="2">
    <location>
        <begin position="22"/>
        <end position="784"/>
    </location>
</feature>
<dbReference type="Gene3D" id="4.10.1080.10">
    <property type="entry name" value="TSP type-3 repeat"/>
    <property type="match status" value="10"/>
</dbReference>
<feature type="compositionally biased region" description="Polar residues" evidence="1">
    <location>
        <begin position="147"/>
        <end position="157"/>
    </location>
</feature>
<organism evidence="3 4">
    <name type="scientific">Runella defluvii</name>
    <dbReference type="NCBI Taxonomy" id="370973"/>
    <lineage>
        <taxon>Bacteria</taxon>
        <taxon>Pseudomonadati</taxon>
        <taxon>Bacteroidota</taxon>
        <taxon>Cytophagia</taxon>
        <taxon>Cytophagales</taxon>
        <taxon>Spirosomataceae</taxon>
        <taxon>Runella</taxon>
    </lineage>
</organism>
<feature type="compositionally biased region" description="Acidic residues" evidence="1">
    <location>
        <begin position="486"/>
        <end position="517"/>
    </location>
</feature>
<dbReference type="Proteomes" id="UP000541352">
    <property type="component" value="Unassembled WGS sequence"/>
</dbReference>
<evidence type="ECO:0000256" key="1">
    <source>
        <dbReference type="SAM" id="MobiDB-lite"/>
    </source>
</evidence>
<dbReference type="EMBL" id="JACIBY010000031">
    <property type="protein sequence ID" value="MBB3842247.1"/>
    <property type="molecule type" value="Genomic_DNA"/>
</dbReference>
<protein>
    <submittedName>
        <fullName evidence="3">Uncharacterized protein</fullName>
    </submittedName>
</protein>
<feature type="non-terminal residue" evidence="3">
    <location>
        <position position="784"/>
    </location>
</feature>
<feature type="region of interest" description="Disordered" evidence="1">
    <location>
        <begin position="146"/>
        <end position="784"/>
    </location>
</feature>
<dbReference type="AlphaFoldDB" id="A0A7W5ZVD4"/>
<reference evidence="3 4" key="1">
    <citation type="submission" date="2020-08" db="EMBL/GenBank/DDBJ databases">
        <title>Genomic Encyclopedia of Type Strains, Phase IV (KMG-IV): sequencing the most valuable type-strain genomes for metagenomic binning, comparative biology and taxonomic classification.</title>
        <authorList>
            <person name="Goeker M."/>
        </authorList>
    </citation>
    <scope>NUCLEOTIDE SEQUENCE [LARGE SCALE GENOMIC DNA]</scope>
    <source>
        <strain evidence="3 4">DSM 17976</strain>
    </source>
</reference>
<comment type="caution">
    <text evidence="3">The sequence shown here is derived from an EMBL/GenBank/DDBJ whole genome shotgun (WGS) entry which is preliminary data.</text>
</comment>
<keyword evidence="2" id="KW-0732">Signal</keyword>
<feature type="compositionally biased region" description="Acidic residues" evidence="1">
    <location>
        <begin position="374"/>
        <end position="405"/>
    </location>
</feature>
<dbReference type="SUPFAM" id="SSF103647">
    <property type="entry name" value="TSP type-3 repeat"/>
    <property type="match status" value="6"/>
</dbReference>
<feature type="compositionally biased region" description="Acidic residues" evidence="1">
    <location>
        <begin position="164"/>
        <end position="181"/>
    </location>
</feature>
<proteinExistence type="predicted"/>
<evidence type="ECO:0000256" key="2">
    <source>
        <dbReference type="SAM" id="SignalP"/>
    </source>
</evidence>
<feature type="compositionally biased region" description="Acidic residues" evidence="1">
    <location>
        <begin position="598"/>
        <end position="629"/>
    </location>
</feature>
<gene>
    <name evidence="3" type="ORF">FHS57_006278</name>
</gene>
<feature type="signal peptide" evidence="2">
    <location>
        <begin position="1"/>
        <end position="21"/>
    </location>
</feature>
<dbReference type="InterPro" id="IPR018247">
    <property type="entry name" value="EF_Hand_1_Ca_BS"/>
</dbReference>
<name>A0A7W5ZVD4_9BACT</name>